<name>A0A1I7CYA2_9BACT</name>
<keyword evidence="1" id="KW-0732">Signal</keyword>
<organism evidence="2 3">
    <name type="scientific">Algoriphagus locisalis</name>
    <dbReference type="NCBI Taxonomy" id="305507"/>
    <lineage>
        <taxon>Bacteria</taxon>
        <taxon>Pseudomonadati</taxon>
        <taxon>Bacteroidota</taxon>
        <taxon>Cytophagia</taxon>
        <taxon>Cytophagales</taxon>
        <taxon>Cyclobacteriaceae</taxon>
        <taxon>Algoriphagus</taxon>
    </lineage>
</organism>
<gene>
    <name evidence="2" type="ORF">SAMN04489724_3576</name>
</gene>
<keyword evidence="3" id="KW-1185">Reference proteome</keyword>
<accession>A0A1I7CYA2</accession>
<reference evidence="3" key="1">
    <citation type="submission" date="2016-10" db="EMBL/GenBank/DDBJ databases">
        <authorList>
            <person name="Varghese N."/>
            <person name="Submissions S."/>
        </authorList>
    </citation>
    <scope>NUCLEOTIDE SEQUENCE [LARGE SCALE GENOMIC DNA]</scope>
    <source>
        <strain evidence="3">DSM 23445</strain>
    </source>
</reference>
<dbReference type="AlphaFoldDB" id="A0A1I7CYA2"/>
<evidence type="ECO:0000256" key="1">
    <source>
        <dbReference type="SAM" id="SignalP"/>
    </source>
</evidence>
<evidence type="ECO:0008006" key="4">
    <source>
        <dbReference type="Google" id="ProtNLM"/>
    </source>
</evidence>
<dbReference type="EMBL" id="FPBF01000005">
    <property type="protein sequence ID" value="SFU04428.1"/>
    <property type="molecule type" value="Genomic_DNA"/>
</dbReference>
<dbReference type="OrthoDB" id="795172at2"/>
<proteinExistence type="predicted"/>
<dbReference type="RefSeq" id="WP_091695971.1">
    <property type="nucleotide sequence ID" value="NZ_FPBF01000005.1"/>
</dbReference>
<dbReference type="PROSITE" id="PS51257">
    <property type="entry name" value="PROKAR_LIPOPROTEIN"/>
    <property type="match status" value="1"/>
</dbReference>
<evidence type="ECO:0000313" key="2">
    <source>
        <dbReference type="EMBL" id="SFU04428.1"/>
    </source>
</evidence>
<feature type="signal peptide" evidence="1">
    <location>
        <begin position="1"/>
        <end position="20"/>
    </location>
</feature>
<dbReference type="Proteomes" id="UP000199673">
    <property type="component" value="Unassembled WGS sequence"/>
</dbReference>
<sequence length="166" mass="19402">MRYLSLLILACCALSLSSCTDPEEPKSPLIGTWENRNYSDSLDVWFVESYSFRNDSLFDVTSSVRETEIGEELGYRMTATSWYNFEADIFQYYYSDALIHFEGENQPFYVPKQDLKPGIVDFFRIPTGKLTFTSDLRQFTFQEDCWNVNDDNDCIEFPAQTFVRVD</sequence>
<protein>
    <recommendedName>
        <fullName evidence="4">Lipocalin-like domain-containing protein</fullName>
    </recommendedName>
</protein>
<feature type="chain" id="PRO_5011527821" description="Lipocalin-like domain-containing protein" evidence="1">
    <location>
        <begin position="21"/>
        <end position="166"/>
    </location>
</feature>
<evidence type="ECO:0000313" key="3">
    <source>
        <dbReference type="Proteomes" id="UP000199673"/>
    </source>
</evidence>